<dbReference type="OrthoDB" id="5959154at2759"/>
<dbReference type="GO" id="GO:0007189">
    <property type="term" value="P:adenylate cyclase-activating G protein-coupled receptor signaling pathway"/>
    <property type="evidence" value="ECO:0007669"/>
    <property type="project" value="TreeGrafter"/>
</dbReference>
<keyword evidence="2" id="KW-1003">Cell membrane</keyword>
<dbReference type="PROSITE" id="PS50262">
    <property type="entry name" value="G_PROTEIN_RECEP_F1_2"/>
    <property type="match status" value="1"/>
</dbReference>
<keyword evidence="6 11" id="KW-0472">Membrane</keyword>
<gene>
    <name evidence="13" type="ORF">scyTo_0021336</name>
</gene>
<dbReference type="InterPro" id="IPR017452">
    <property type="entry name" value="GPCR_Rhodpsn_7TM"/>
</dbReference>
<feature type="transmembrane region" description="Helical" evidence="11">
    <location>
        <begin position="103"/>
        <end position="122"/>
    </location>
</feature>
<feature type="domain" description="G-protein coupled receptors family 1 profile" evidence="12">
    <location>
        <begin position="39"/>
        <end position="308"/>
    </location>
</feature>
<dbReference type="PRINTS" id="PR00237">
    <property type="entry name" value="GPCRRHODOPSN"/>
</dbReference>
<proteinExistence type="inferred from homology"/>
<feature type="transmembrane region" description="Helical" evidence="11">
    <location>
        <begin position="60"/>
        <end position="83"/>
    </location>
</feature>
<evidence type="ECO:0000256" key="6">
    <source>
        <dbReference type="ARBA" id="ARBA00023136"/>
    </source>
</evidence>
<dbReference type="InterPro" id="IPR008365">
    <property type="entry name" value="Prostanoid_rcpt"/>
</dbReference>
<evidence type="ECO:0000313" key="13">
    <source>
        <dbReference type="EMBL" id="GCB81127.1"/>
    </source>
</evidence>
<dbReference type="PANTHER" id="PTHR11866:SF8">
    <property type="entry name" value="PROSTAGLANDIN E2 RECEPTOR EP2 SUBTYPE"/>
    <property type="match status" value="1"/>
</dbReference>
<evidence type="ECO:0000256" key="5">
    <source>
        <dbReference type="ARBA" id="ARBA00023040"/>
    </source>
</evidence>
<feature type="transmembrane region" description="Helical" evidence="11">
    <location>
        <begin position="143"/>
        <end position="165"/>
    </location>
</feature>
<dbReference type="OMA" id="MENGNCE"/>
<evidence type="ECO:0000256" key="1">
    <source>
        <dbReference type="ARBA" id="ARBA00004651"/>
    </source>
</evidence>
<evidence type="ECO:0000256" key="7">
    <source>
        <dbReference type="ARBA" id="ARBA00023170"/>
    </source>
</evidence>
<evidence type="ECO:0000256" key="3">
    <source>
        <dbReference type="ARBA" id="ARBA00022692"/>
    </source>
</evidence>
<dbReference type="Proteomes" id="UP000288216">
    <property type="component" value="Unassembled WGS sequence"/>
</dbReference>
<evidence type="ECO:0000259" key="12">
    <source>
        <dbReference type="PROSITE" id="PS50262"/>
    </source>
</evidence>
<dbReference type="PRINTS" id="PR00856">
    <property type="entry name" value="PRSTNOIDIPR"/>
</dbReference>
<evidence type="ECO:0000256" key="11">
    <source>
        <dbReference type="SAM" id="Phobius"/>
    </source>
</evidence>
<evidence type="ECO:0000256" key="4">
    <source>
        <dbReference type="ARBA" id="ARBA00022989"/>
    </source>
</evidence>
<dbReference type="Gene3D" id="1.20.1070.10">
    <property type="entry name" value="Rhodopsin 7-helix transmembrane proteins"/>
    <property type="match status" value="1"/>
</dbReference>
<keyword evidence="14" id="KW-1185">Reference proteome</keyword>
<dbReference type="InterPro" id="IPR000276">
    <property type="entry name" value="GPCR_Rhodpsn"/>
</dbReference>
<evidence type="ECO:0000256" key="9">
    <source>
        <dbReference type="ARBA" id="ARBA00023224"/>
    </source>
</evidence>
<dbReference type="Pfam" id="PF00001">
    <property type="entry name" value="7tm_1"/>
    <property type="match status" value="1"/>
</dbReference>
<keyword evidence="3 10" id="KW-0812">Transmembrane</keyword>
<comment type="subcellular location">
    <subcellularLocation>
        <location evidence="1">Cell membrane</location>
        <topology evidence="1">Multi-pass membrane protein</topology>
    </subcellularLocation>
</comment>
<dbReference type="STRING" id="75743.A0A401Q722"/>
<protein>
    <recommendedName>
        <fullName evidence="12">G-protein coupled receptors family 1 profile domain-containing protein</fullName>
    </recommendedName>
</protein>
<keyword evidence="7 10" id="KW-0675">Receptor</keyword>
<dbReference type="InterPro" id="IPR000370">
    <property type="entry name" value="Prostglndn_IP_rcpt"/>
</dbReference>
<keyword evidence="8" id="KW-0325">Glycoprotein</keyword>
<evidence type="ECO:0000256" key="10">
    <source>
        <dbReference type="RuleBase" id="RU000688"/>
    </source>
</evidence>
<evidence type="ECO:0000313" key="14">
    <source>
        <dbReference type="Proteomes" id="UP000288216"/>
    </source>
</evidence>
<feature type="transmembrane region" description="Helical" evidence="11">
    <location>
        <begin position="27"/>
        <end position="48"/>
    </location>
</feature>
<evidence type="ECO:0000256" key="8">
    <source>
        <dbReference type="ARBA" id="ARBA00023180"/>
    </source>
</evidence>
<dbReference type="PROSITE" id="PS00237">
    <property type="entry name" value="G_PROTEIN_RECEP_F1_1"/>
    <property type="match status" value="1"/>
</dbReference>
<dbReference type="PRINTS" id="PR01788">
    <property type="entry name" value="PROSTANOIDR"/>
</dbReference>
<dbReference type="SUPFAM" id="SSF81321">
    <property type="entry name" value="Family A G protein-coupled receptor-like"/>
    <property type="match status" value="1"/>
</dbReference>
<dbReference type="AlphaFoldDB" id="A0A401Q722"/>
<keyword evidence="4 11" id="KW-1133">Transmembrane helix</keyword>
<comment type="similarity">
    <text evidence="10">Belongs to the G-protein coupled receptor 1 family.</text>
</comment>
<feature type="transmembrane region" description="Helical" evidence="11">
    <location>
        <begin position="195"/>
        <end position="220"/>
    </location>
</feature>
<dbReference type="EMBL" id="BFAA01018718">
    <property type="protein sequence ID" value="GCB81127.1"/>
    <property type="molecule type" value="Genomic_DNA"/>
</dbReference>
<dbReference type="GO" id="GO:0071380">
    <property type="term" value="P:cellular response to prostaglandin E stimulus"/>
    <property type="evidence" value="ECO:0007669"/>
    <property type="project" value="TreeGrafter"/>
</dbReference>
<dbReference type="GO" id="GO:0006954">
    <property type="term" value="P:inflammatory response"/>
    <property type="evidence" value="ECO:0007669"/>
    <property type="project" value="TreeGrafter"/>
</dbReference>
<dbReference type="GO" id="GO:0005886">
    <property type="term" value="C:plasma membrane"/>
    <property type="evidence" value="ECO:0007669"/>
    <property type="project" value="UniProtKB-SubCell"/>
</dbReference>
<name>A0A401Q722_SCYTO</name>
<sequence length="325" mass="35559">MIGKDSLGMENGNCEKSANITVGAEPAVSAAMFATGVVGNVLALVVLAAHRRDSRNKASLFHILVSGLIVCDLLGTVLISPMVLAAYSTGRSLRDLGLCRCCAFAMAFFGLTSMLILLAMALERCLSIGCPYLYRRHASKRCGLLAIPAFCAFSGLFCCLPLLGIGQVAQYCPGTWCFIRMWGRPLSLQHRVYSLSYAVLLKLLIVSTLLCNVSVIVNLCRMYQKQRTRRCSRSVHPGGGDRRPPPAEEVDHLILLAIVTVTFVACSVPLTVRAYIGAIYEEQSHNHYADLQALRCLSFNPIIDPWVFIILNTSKVKKTLSRILC</sequence>
<dbReference type="GO" id="GO:0004957">
    <property type="term" value="F:prostaglandin E receptor activity"/>
    <property type="evidence" value="ECO:0007669"/>
    <property type="project" value="TreeGrafter"/>
</dbReference>
<feature type="transmembrane region" description="Helical" evidence="11">
    <location>
        <begin position="253"/>
        <end position="276"/>
    </location>
</feature>
<evidence type="ECO:0000256" key="2">
    <source>
        <dbReference type="ARBA" id="ARBA00022475"/>
    </source>
</evidence>
<organism evidence="13 14">
    <name type="scientific">Scyliorhinus torazame</name>
    <name type="common">Cloudy catshark</name>
    <name type="synonym">Catulus torazame</name>
    <dbReference type="NCBI Taxonomy" id="75743"/>
    <lineage>
        <taxon>Eukaryota</taxon>
        <taxon>Metazoa</taxon>
        <taxon>Chordata</taxon>
        <taxon>Craniata</taxon>
        <taxon>Vertebrata</taxon>
        <taxon>Chondrichthyes</taxon>
        <taxon>Elasmobranchii</taxon>
        <taxon>Galeomorphii</taxon>
        <taxon>Galeoidea</taxon>
        <taxon>Carcharhiniformes</taxon>
        <taxon>Scyliorhinidae</taxon>
        <taxon>Scyliorhinus</taxon>
    </lineage>
</organism>
<keyword evidence="9 10" id="KW-0807">Transducer</keyword>
<dbReference type="GO" id="GO:0007204">
    <property type="term" value="P:positive regulation of cytosolic calcium ion concentration"/>
    <property type="evidence" value="ECO:0007669"/>
    <property type="project" value="TreeGrafter"/>
</dbReference>
<dbReference type="PANTHER" id="PTHR11866">
    <property type="entry name" value="G-PROTEIN COUPLED RECEPTOR FAMILY 1 MEMBER"/>
    <property type="match status" value="1"/>
</dbReference>
<comment type="caution">
    <text evidence="13">The sequence shown here is derived from an EMBL/GenBank/DDBJ whole genome shotgun (WGS) entry which is preliminary data.</text>
</comment>
<accession>A0A401Q722</accession>
<keyword evidence="5 10" id="KW-0297">G-protein coupled receptor</keyword>
<reference evidence="13 14" key="1">
    <citation type="journal article" date="2018" name="Nat. Ecol. Evol.">
        <title>Shark genomes provide insights into elasmobranch evolution and the origin of vertebrates.</title>
        <authorList>
            <person name="Hara Y"/>
            <person name="Yamaguchi K"/>
            <person name="Onimaru K"/>
            <person name="Kadota M"/>
            <person name="Koyanagi M"/>
            <person name="Keeley SD"/>
            <person name="Tatsumi K"/>
            <person name="Tanaka K"/>
            <person name="Motone F"/>
            <person name="Kageyama Y"/>
            <person name="Nozu R"/>
            <person name="Adachi N"/>
            <person name="Nishimura O"/>
            <person name="Nakagawa R"/>
            <person name="Tanegashima C"/>
            <person name="Kiyatake I"/>
            <person name="Matsumoto R"/>
            <person name="Murakumo K"/>
            <person name="Nishida K"/>
            <person name="Terakita A"/>
            <person name="Kuratani S"/>
            <person name="Sato K"/>
            <person name="Hyodo S Kuraku.S."/>
        </authorList>
    </citation>
    <scope>NUCLEOTIDE SEQUENCE [LARGE SCALE GENOMIC DNA]</scope>
</reference>